<dbReference type="EMBL" id="PUHZ01000026">
    <property type="protein sequence ID" value="PQO41606.1"/>
    <property type="molecule type" value="Genomic_DNA"/>
</dbReference>
<reference evidence="1 2" key="1">
    <citation type="submission" date="2018-02" db="EMBL/GenBank/DDBJ databases">
        <title>Comparative genomes isolates from brazilian mangrove.</title>
        <authorList>
            <person name="Araujo J.E."/>
            <person name="Taketani R.G."/>
            <person name="Silva M.C.P."/>
            <person name="Loureco M.V."/>
            <person name="Andreote F.D."/>
        </authorList>
    </citation>
    <scope>NUCLEOTIDE SEQUENCE [LARGE SCALE GENOMIC DNA]</scope>
    <source>
        <strain evidence="1 2">Nap-Phe MGV</strain>
    </source>
</reference>
<protein>
    <submittedName>
        <fullName evidence="1">Uncharacterized protein</fullName>
    </submittedName>
</protein>
<evidence type="ECO:0000313" key="1">
    <source>
        <dbReference type="EMBL" id="PQO41606.1"/>
    </source>
</evidence>
<dbReference type="AlphaFoldDB" id="A0A2S8GAW5"/>
<organism evidence="1 2">
    <name type="scientific">Blastopirellula marina</name>
    <dbReference type="NCBI Taxonomy" id="124"/>
    <lineage>
        <taxon>Bacteria</taxon>
        <taxon>Pseudomonadati</taxon>
        <taxon>Planctomycetota</taxon>
        <taxon>Planctomycetia</taxon>
        <taxon>Pirellulales</taxon>
        <taxon>Pirellulaceae</taxon>
        <taxon>Blastopirellula</taxon>
    </lineage>
</organism>
<dbReference type="Proteomes" id="UP000237819">
    <property type="component" value="Unassembled WGS sequence"/>
</dbReference>
<evidence type="ECO:0000313" key="2">
    <source>
        <dbReference type="Proteomes" id="UP000237819"/>
    </source>
</evidence>
<proteinExistence type="predicted"/>
<comment type="caution">
    <text evidence="1">The sequence shown here is derived from an EMBL/GenBank/DDBJ whole genome shotgun (WGS) entry which is preliminary data.</text>
</comment>
<sequence length="84" mass="9522">MGPEELVDWFVPYDDRDPAESPEDVNVLRHEDATEWIKRNLSHVSLPWLSKGDHVAILQEAEESGYLIASGEAGYFYVFAADIL</sequence>
<accession>A0A2S8GAW5</accession>
<name>A0A2S8GAW5_9BACT</name>
<gene>
    <name evidence="1" type="ORF">C5Y93_31360</name>
</gene>
<dbReference type="RefSeq" id="WP_105339431.1">
    <property type="nucleotide sequence ID" value="NZ_PUHZ01000026.1"/>
</dbReference>